<dbReference type="HAMAP" id="MF_00074">
    <property type="entry name" value="16SrRNA_methyltr_G"/>
    <property type="match status" value="1"/>
</dbReference>
<feature type="binding site" evidence="6">
    <location>
        <position position="141"/>
    </location>
    <ligand>
        <name>S-adenosyl-L-methionine</name>
        <dbReference type="ChEBI" id="CHEBI:59789"/>
    </ligand>
</feature>
<dbReference type="SUPFAM" id="SSF53335">
    <property type="entry name" value="S-adenosyl-L-methionine-dependent methyltransferases"/>
    <property type="match status" value="1"/>
</dbReference>
<feature type="binding site" evidence="6">
    <location>
        <position position="76"/>
    </location>
    <ligand>
        <name>S-adenosyl-L-methionine</name>
        <dbReference type="ChEBI" id="CHEBI:59789"/>
    </ligand>
</feature>
<dbReference type="RefSeq" id="WP_188407862.1">
    <property type="nucleotide sequence ID" value="NZ_BMCP01000001.1"/>
</dbReference>
<keyword evidence="5 6" id="KW-0949">S-adenosyl-L-methionine</keyword>
<feature type="binding site" evidence="6">
    <location>
        <begin position="124"/>
        <end position="125"/>
    </location>
    <ligand>
        <name>S-adenosyl-L-methionine</name>
        <dbReference type="ChEBI" id="CHEBI:59789"/>
    </ligand>
</feature>
<gene>
    <name evidence="6" type="primary">rsmG</name>
    <name evidence="7" type="ORF">GCM10007276_02410</name>
</gene>
<dbReference type="GO" id="GO:0070043">
    <property type="term" value="F:rRNA (guanine-N7-)-methyltransferase activity"/>
    <property type="evidence" value="ECO:0007669"/>
    <property type="project" value="UniProtKB-UniRule"/>
</dbReference>
<feature type="binding site" evidence="6">
    <location>
        <position position="71"/>
    </location>
    <ligand>
        <name>S-adenosyl-L-methionine</name>
        <dbReference type="ChEBI" id="CHEBI:59789"/>
    </ligand>
</feature>
<reference evidence="7" key="1">
    <citation type="journal article" date="2014" name="Int. J. Syst. Evol. Microbiol.">
        <title>Complete genome sequence of Corynebacterium casei LMG S-19264T (=DSM 44701T), isolated from a smear-ripened cheese.</title>
        <authorList>
            <consortium name="US DOE Joint Genome Institute (JGI-PGF)"/>
            <person name="Walter F."/>
            <person name="Albersmeier A."/>
            <person name="Kalinowski J."/>
            <person name="Ruckert C."/>
        </authorList>
    </citation>
    <scope>NUCLEOTIDE SEQUENCE</scope>
    <source>
        <strain evidence="7">CCM 7684</strain>
    </source>
</reference>
<reference evidence="7" key="2">
    <citation type="submission" date="2020-09" db="EMBL/GenBank/DDBJ databases">
        <authorList>
            <person name="Sun Q."/>
            <person name="Sedlacek I."/>
        </authorList>
    </citation>
    <scope>NUCLEOTIDE SEQUENCE</scope>
    <source>
        <strain evidence="7">CCM 7684</strain>
    </source>
</reference>
<comment type="similarity">
    <text evidence="6">Belongs to the methyltransferase superfamily. RNA methyltransferase RsmG family.</text>
</comment>
<dbReference type="NCBIfam" id="TIGR00138">
    <property type="entry name" value="rsmG_gidB"/>
    <property type="match status" value="1"/>
</dbReference>
<keyword evidence="2 6" id="KW-0698">rRNA processing</keyword>
<evidence type="ECO:0000313" key="7">
    <source>
        <dbReference type="EMBL" id="GGE28780.1"/>
    </source>
</evidence>
<name>A0A8J2YFE3_9RHOB</name>
<accession>A0A8J2YFE3</accession>
<evidence type="ECO:0000256" key="3">
    <source>
        <dbReference type="ARBA" id="ARBA00022603"/>
    </source>
</evidence>
<evidence type="ECO:0000256" key="2">
    <source>
        <dbReference type="ARBA" id="ARBA00022552"/>
    </source>
</evidence>
<dbReference type="EC" id="2.1.1.170" evidence="6"/>
<keyword evidence="8" id="KW-1185">Reference proteome</keyword>
<keyword evidence="3 6" id="KW-0489">Methyltransferase</keyword>
<dbReference type="Pfam" id="PF02527">
    <property type="entry name" value="GidB"/>
    <property type="match status" value="1"/>
</dbReference>
<comment type="caution">
    <text evidence="7">The sequence shown here is derived from an EMBL/GenBank/DDBJ whole genome shotgun (WGS) entry which is preliminary data.</text>
</comment>
<dbReference type="PANTHER" id="PTHR31760:SF0">
    <property type="entry name" value="S-ADENOSYL-L-METHIONINE-DEPENDENT METHYLTRANSFERASES SUPERFAMILY PROTEIN"/>
    <property type="match status" value="1"/>
</dbReference>
<comment type="function">
    <text evidence="6">Specifically methylates the N7 position of guanine in position 527 of 16S rRNA.</text>
</comment>
<evidence type="ECO:0000256" key="5">
    <source>
        <dbReference type="ARBA" id="ARBA00022691"/>
    </source>
</evidence>
<keyword evidence="1 6" id="KW-0963">Cytoplasm</keyword>
<dbReference type="PANTHER" id="PTHR31760">
    <property type="entry name" value="S-ADENOSYL-L-METHIONINE-DEPENDENT METHYLTRANSFERASES SUPERFAMILY PROTEIN"/>
    <property type="match status" value="1"/>
</dbReference>
<dbReference type="Proteomes" id="UP000602745">
    <property type="component" value="Unassembled WGS sequence"/>
</dbReference>
<evidence type="ECO:0000256" key="6">
    <source>
        <dbReference type="HAMAP-Rule" id="MF_00074"/>
    </source>
</evidence>
<dbReference type="InterPro" id="IPR003682">
    <property type="entry name" value="rRNA_ssu_MeTfrase_G"/>
</dbReference>
<keyword evidence="4 6" id="KW-0808">Transferase</keyword>
<dbReference type="Gene3D" id="3.40.50.150">
    <property type="entry name" value="Vaccinia Virus protein VP39"/>
    <property type="match status" value="1"/>
</dbReference>
<dbReference type="EMBL" id="BMCP01000001">
    <property type="protein sequence ID" value="GGE28780.1"/>
    <property type="molecule type" value="Genomic_DNA"/>
</dbReference>
<evidence type="ECO:0000313" key="8">
    <source>
        <dbReference type="Proteomes" id="UP000602745"/>
    </source>
</evidence>
<dbReference type="GO" id="GO:0005829">
    <property type="term" value="C:cytosol"/>
    <property type="evidence" value="ECO:0007669"/>
    <property type="project" value="TreeGrafter"/>
</dbReference>
<protein>
    <recommendedName>
        <fullName evidence="6">Ribosomal RNA small subunit methyltransferase G</fullName>
        <ecNumber evidence="6">2.1.1.170</ecNumber>
    </recommendedName>
    <alternativeName>
        <fullName evidence="6">16S rRNA 7-methylguanosine methyltransferase</fullName>
        <shortName evidence="6">16S rRNA m7G methyltransferase</shortName>
    </alternativeName>
</protein>
<comment type="subcellular location">
    <subcellularLocation>
        <location evidence="6">Cytoplasm</location>
    </subcellularLocation>
</comment>
<dbReference type="PIRSF" id="PIRSF003078">
    <property type="entry name" value="GidB"/>
    <property type="match status" value="1"/>
</dbReference>
<comment type="catalytic activity">
    <reaction evidence="6">
        <text>guanosine(527) in 16S rRNA + S-adenosyl-L-methionine = N(7)-methylguanosine(527) in 16S rRNA + S-adenosyl-L-homocysteine</text>
        <dbReference type="Rhea" id="RHEA:42732"/>
        <dbReference type="Rhea" id="RHEA-COMP:10209"/>
        <dbReference type="Rhea" id="RHEA-COMP:10210"/>
        <dbReference type="ChEBI" id="CHEBI:57856"/>
        <dbReference type="ChEBI" id="CHEBI:59789"/>
        <dbReference type="ChEBI" id="CHEBI:74269"/>
        <dbReference type="ChEBI" id="CHEBI:74480"/>
        <dbReference type="EC" id="2.1.1.170"/>
    </reaction>
</comment>
<dbReference type="AlphaFoldDB" id="A0A8J2YFE3"/>
<comment type="caution">
    <text evidence="6">Lacks conserved residue(s) required for the propagation of feature annotation.</text>
</comment>
<sequence>MVDRRTAEELIRVSRETWDRIDLFVELLLKWQKTINLVAPSSLPHIWVRHVADSLQLLNHAGGGVRWVDLGSGGGFPGVVIAIALAGTADAHVDLIESDSRKCAFMREAIRATDAPARVHCGRIESVLSSWTCPADIVSSRALAPLPRLLDYAFPLLKKGACGLFLKGQDVEAELTEASKSWNIQATLKPSLTEPRARIVVVERLDQRF</sequence>
<organism evidence="7 8">
    <name type="scientific">Agaricicola taiwanensis</name>
    <dbReference type="NCBI Taxonomy" id="591372"/>
    <lineage>
        <taxon>Bacteria</taxon>
        <taxon>Pseudomonadati</taxon>
        <taxon>Pseudomonadota</taxon>
        <taxon>Alphaproteobacteria</taxon>
        <taxon>Rhodobacterales</taxon>
        <taxon>Paracoccaceae</taxon>
        <taxon>Agaricicola</taxon>
    </lineage>
</organism>
<dbReference type="InterPro" id="IPR029063">
    <property type="entry name" value="SAM-dependent_MTases_sf"/>
</dbReference>
<proteinExistence type="inferred from homology"/>
<evidence type="ECO:0000256" key="1">
    <source>
        <dbReference type="ARBA" id="ARBA00022490"/>
    </source>
</evidence>
<evidence type="ECO:0000256" key="4">
    <source>
        <dbReference type="ARBA" id="ARBA00022679"/>
    </source>
</evidence>